<accession>A0A3M6QQK9</accession>
<sequence>MTKKTPTKSRIFEAVHETASDLHRLGFIDKRKMQKYDVLCLEPVQCYDAARVATSQTNEAKRAAEARKQSEQAVSQAAQLEAQSREAYRRQEYQQANDLMRQADQLRAELAQKARDADAQAVQSKQGVREAIDRIRQSEDILNQALDAESKAHQKAARSALTARDEIQRTLTETTRQIDDITAKLKDGMKLTLDADTTRFNKALADLDKALAEKEYTSWLRWKYGASVGLTMKSDAMRYWGQLAQQDRRKLEEFIDRKTLTGNESQSLQRIKQRWRQAMAQPLLWGKDLERELIDYMEQNHGQFYRLGGLSRSDTVPAMLTPGEYVVRRDVVARLGVGFFEAINNLTAPAQALAGRTLASVQGFASGGLVQAMGANVPRPALTDTSAPTRTVRVELAAGGRQVTATVDGRDEARLLQLLDAARARTT</sequence>
<feature type="coiled-coil region" evidence="1">
    <location>
        <begin position="63"/>
        <end position="120"/>
    </location>
</feature>
<proteinExistence type="predicted"/>
<comment type="caution">
    <text evidence="2">The sequence shown here is derived from an EMBL/GenBank/DDBJ whole genome shotgun (WGS) entry which is preliminary data.</text>
</comment>
<evidence type="ECO:0000313" key="3">
    <source>
        <dbReference type="Proteomes" id="UP000281171"/>
    </source>
</evidence>
<gene>
    <name evidence="2" type="ORF">EBQ24_12230</name>
</gene>
<protein>
    <submittedName>
        <fullName evidence="2">Uncharacterized protein</fullName>
    </submittedName>
</protein>
<evidence type="ECO:0000313" key="2">
    <source>
        <dbReference type="EMBL" id="RMX04742.1"/>
    </source>
</evidence>
<evidence type="ECO:0000256" key="1">
    <source>
        <dbReference type="SAM" id="Coils"/>
    </source>
</evidence>
<reference evidence="2 3" key="1">
    <citation type="submission" date="2018-10" db="EMBL/GenBank/DDBJ databases">
        <title>Comamonadaceae CDC group NO-1 genome sequencing and assembly.</title>
        <authorList>
            <person name="Bernier A.-M."/>
            <person name="Bernard K."/>
        </authorList>
    </citation>
    <scope>NUCLEOTIDE SEQUENCE [LARGE SCALE GENOMIC DNA]</scope>
    <source>
        <strain evidence="2 3">NML180581</strain>
    </source>
</reference>
<name>A0A3M6QQK9_9BURK</name>
<organism evidence="2 3">
    <name type="scientific">Allofranklinella schreckenbergeri</name>
    <dbReference type="NCBI Taxonomy" id="1076744"/>
    <lineage>
        <taxon>Bacteria</taxon>
        <taxon>Pseudomonadati</taxon>
        <taxon>Pseudomonadota</taxon>
        <taxon>Betaproteobacteria</taxon>
        <taxon>Burkholderiales</taxon>
        <taxon>Comamonadaceae</taxon>
        <taxon>Allofranklinella</taxon>
    </lineage>
</organism>
<dbReference type="EMBL" id="RDQK01000043">
    <property type="protein sequence ID" value="RMX04742.1"/>
    <property type="molecule type" value="Genomic_DNA"/>
</dbReference>
<dbReference type="AlphaFoldDB" id="A0A3M6QQK9"/>
<dbReference type="RefSeq" id="WP_122249073.1">
    <property type="nucleotide sequence ID" value="NZ_RDQK01000043.1"/>
</dbReference>
<dbReference type="Proteomes" id="UP000281171">
    <property type="component" value="Unassembled WGS sequence"/>
</dbReference>
<keyword evidence="1" id="KW-0175">Coiled coil</keyword>